<dbReference type="GO" id="GO:0006152">
    <property type="term" value="P:purine nucleoside catabolic process"/>
    <property type="evidence" value="ECO:0007669"/>
    <property type="project" value="TreeGrafter"/>
</dbReference>
<dbReference type="InterPro" id="IPR023186">
    <property type="entry name" value="IUNH"/>
</dbReference>
<sequence length="313" mass="33276">MNDDYVYYVDCDPGIDDALALLYLLRTGVEVAAIGIVSGNVEVTVGAENTRRLLALAGRKDIPVSVGLHHPVVGEFWGGAPDVHGIDGFGGVELSVSDAVFDDLPSPARLIELAHRYGRKLRIIALGPLTNIAAAIRQEPSLPQMVDTITVMGGAYNSDGNVTAQAEANIYADPHAADQVLAALWRDLLLVPLDITTQHMLTAVDNQRLAGSTDPLVRRVSKMVEFYLNACRQKYGGAECPLHDPLAVALAIDAITLNDARQCRLSVDTSGAASRGRTVVSILDADAASGSRTRIALAAEPDFAPMLLKALDC</sequence>
<dbReference type="InterPro" id="IPR001910">
    <property type="entry name" value="Inosine/uridine_hydrolase_dom"/>
</dbReference>
<protein>
    <recommendedName>
        <fullName evidence="3">Inosine/uridine-preferring nucleoside hydrolase domain-containing protein</fullName>
    </recommendedName>
</protein>
<dbReference type="SUPFAM" id="SSF53590">
    <property type="entry name" value="Nucleoside hydrolase"/>
    <property type="match status" value="1"/>
</dbReference>
<dbReference type="Pfam" id="PF01156">
    <property type="entry name" value="IU_nuc_hydro"/>
    <property type="match status" value="1"/>
</dbReference>
<evidence type="ECO:0000259" key="3">
    <source>
        <dbReference type="Pfam" id="PF01156"/>
    </source>
</evidence>
<accession>A0AAJ3NK03</accession>
<dbReference type="PANTHER" id="PTHR12304:SF4">
    <property type="entry name" value="URIDINE NUCLEOSIDASE"/>
    <property type="match status" value="1"/>
</dbReference>
<dbReference type="Proteomes" id="UP000193387">
    <property type="component" value="Unassembled WGS sequence"/>
</dbReference>
<dbReference type="InterPro" id="IPR036452">
    <property type="entry name" value="Ribo_hydro-like"/>
</dbReference>
<name>A0AAJ3NK03_9MYCO</name>
<evidence type="ECO:0000313" key="5">
    <source>
        <dbReference type="Proteomes" id="UP000193387"/>
    </source>
</evidence>
<evidence type="ECO:0000256" key="1">
    <source>
        <dbReference type="ARBA" id="ARBA00022801"/>
    </source>
</evidence>
<evidence type="ECO:0000313" key="4">
    <source>
        <dbReference type="EMBL" id="ORW64092.1"/>
    </source>
</evidence>
<keyword evidence="2" id="KW-0326">Glycosidase</keyword>
<dbReference type="GO" id="GO:0008477">
    <property type="term" value="F:purine nucleosidase activity"/>
    <property type="evidence" value="ECO:0007669"/>
    <property type="project" value="TreeGrafter"/>
</dbReference>
<dbReference type="AlphaFoldDB" id="A0AAJ3NK03"/>
<evidence type="ECO:0000256" key="2">
    <source>
        <dbReference type="ARBA" id="ARBA00023295"/>
    </source>
</evidence>
<dbReference type="PANTHER" id="PTHR12304">
    <property type="entry name" value="INOSINE-URIDINE PREFERRING NUCLEOSIDE HYDROLASE"/>
    <property type="match status" value="1"/>
</dbReference>
<dbReference type="Gene3D" id="3.90.245.10">
    <property type="entry name" value="Ribonucleoside hydrolase-like"/>
    <property type="match status" value="1"/>
</dbReference>
<proteinExistence type="predicted"/>
<gene>
    <name evidence="4" type="ORF">AWC23_25905</name>
</gene>
<dbReference type="GO" id="GO:0005829">
    <property type="term" value="C:cytosol"/>
    <property type="evidence" value="ECO:0007669"/>
    <property type="project" value="TreeGrafter"/>
</dbReference>
<organism evidence="4 5">
    <name type="scientific">Mycobacterium saskatchewanense</name>
    <dbReference type="NCBI Taxonomy" id="220927"/>
    <lineage>
        <taxon>Bacteria</taxon>
        <taxon>Bacillati</taxon>
        <taxon>Actinomycetota</taxon>
        <taxon>Actinomycetes</taxon>
        <taxon>Mycobacteriales</taxon>
        <taxon>Mycobacteriaceae</taxon>
        <taxon>Mycobacterium</taxon>
        <taxon>Mycobacterium simiae complex</taxon>
    </lineage>
</organism>
<keyword evidence="1" id="KW-0378">Hydrolase</keyword>
<dbReference type="RefSeq" id="WP_085258494.1">
    <property type="nucleotide sequence ID" value="NZ_AP022573.1"/>
</dbReference>
<keyword evidence="5" id="KW-1185">Reference proteome</keyword>
<dbReference type="EMBL" id="LQPR01000084">
    <property type="protein sequence ID" value="ORW64092.1"/>
    <property type="molecule type" value="Genomic_DNA"/>
</dbReference>
<comment type="caution">
    <text evidence="4">The sequence shown here is derived from an EMBL/GenBank/DDBJ whole genome shotgun (WGS) entry which is preliminary data.</text>
</comment>
<reference evidence="4 5" key="1">
    <citation type="submission" date="2016-01" db="EMBL/GenBank/DDBJ databases">
        <title>The new phylogeny of the genus Mycobacterium.</title>
        <authorList>
            <person name="Tarcisio F."/>
            <person name="Conor M."/>
            <person name="Antonella G."/>
            <person name="Elisabetta G."/>
            <person name="Giulia F.S."/>
            <person name="Sara T."/>
            <person name="Anna F."/>
            <person name="Clotilde B."/>
            <person name="Roberto B."/>
            <person name="Veronica D.S."/>
            <person name="Fabio R."/>
            <person name="Monica P."/>
            <person name="Olivier J."/>
            <person name="Enrico T."/>
            <person name="Nicola S."/>
        </authorList>
    </citation>
    <scope>NUCLEOTIDE SEQUENCE [LARGE SCALE GENOMIC DNA]</scope>
    <source>
        <strain evidence="4 5">DSM 44616</strain>
    </source>
</reference>
<feature type="domain" description="Inosine/uridine-preferring nucleoside hydrolase" evidence="3">
    <location>
        <begin position="8"/>
        <end position="287"/>
    </location>
</feature>